<sequence>TTFSPDTTTIFESNTEQQFYQFAEVPENITDIHFPILTTEFSFSSNKLDTDSINELVLFRAPLSYLTEKQKQIRSSTPETIFNVEQGNLFNNNNNQVEYIPIYPTPIVNYWEVDQPQDRTEIDS</sequence>
<feature type="non-terminal residue" evidence="1">
    <location>
        <position position="1"/>
    </location>
</feature>
<keyword evidence="2" id="KW-1185">Reference proteome</keyword>
<gene>
    <name evidence="1" type="ORF">DERYTH_LOCUS19255</name>
</gene>
<dbReference type="Proteomes" id="UP000789405">
    <property type="component" value="Unassembled WGS sequence"/>
</dbReference>
<evidence type="ECO:0000313" key="1">
    <source>
        <dbReference type="EMBL" id="CAG8777085.1"/>
    </source>
</evidence>
<evidence type="ECO:0000313" key="2">
    <source>
        <dbReference type="Proteomes" id="UP000789405"/>
    </source>
</evidence>
<proteinExistence type="predicted"/>
<dbReference type="EMBL" id="CAJVPY010020806">
    <property type="protein sequence ID" value="CAG8777085.1"/>
    <property type="molecule type" value="Genomic_DNA"/>
</dbReference>
<dbReference type="AlphaFoldDB" id="A0A9N9JET2"/>
<name>A0A9N9JET2_9GLOM</name>
<comment type="caution">
    <text evidence="1">The sequence shown here is derived from an EMBL/GenBank/DDBJ whole genome shotgun (WGS) entry which is preliminary data.</text>
</comment>
<reference evidence="1" key="1">
    <citation type="submission" date="2021-06" db="EMBL/GenBank/DDBJ databases">
        <authorList>
            <person name="Kallberg Y."/>
            <person name="Tangrot J."/>
            <person name="Rosling A."/>
        </authorList>
    </citation>
    <scope>NUCLEOTIDE SEQUENCE</scope>
    <source>
        <strain evidence="1">MA453B</strain>
    </source>
</reference>
<organism evidence="1 2">
    <name type="scientific">Dentiscutata erythropus</name>
    <dbReference type="NCBI Taxonomy" id="1348616"/>
    <lineage>
        <taxon>Eukaryota</taxon>
        <taxon>Fungi</taxon>
        <taxon>Fungi incertae sedis</taxon>
        <taxon>Mucoromycota</taxon>
        <taxon>Glomeromycotina</taxon>
        <taxon>Glomeromycetes</taxon>
        <taxon>Diversisporales</taxon>
        <taxon>Gigasporaceae</taxon>
        <taxon>Dentiscutata</taxon>
    </lineage>
</organism>
<protein>
    <submittedName>
        <fullName evidence="1">24751_t:CDS:1</fullName>
    </submittedName>
</protein>
<accession>A0A9N9JET2</accession>